<evidence type="ECO:0000313" key="2">
    <source>
        <dbReference type="Proteomes" id="UP000276133"/>
    </source>
</evidence>
<dbReference type="AlphaFoldDB" id="A0A3M7R460"/>
<gene>
    <name evidence="1" type="ORF">BpHYR1_005361</name>
</gene>
<organism evidence="1 2">
    <name type="scientific">Brachionus plicatilis</name>
    <name type="common">Marine rotifer</name>
    <name type="synonym">Brachionus muelleri</name>
    <dbReference type="NCBI Taxonomy" id="10195"/>
    <lineage>
        <taxon>Eukaryota</taxon>
        <taxon>Metazoa</taxon>
        <taxon>Spiralia</taxon>
        <taxon>Gnathifera</taxon>
        <taxon>Rotifera</taxon>
        <taxon>Eurotatoria</taxon>
        <taxon>Monogononta</taxon>
        <taxon>Pseudotrocha</taxon>
        <taxon>Ploima</taxon>
        <taxon>Brachionidae</taxon>
        <taxon>Brachionus</taxon>
    </lineage>
</organism>
<accession>A0A3M7R460</accession>
<name>A0A3M7R460_BRAPC</name>
<comment type="caution">
    <text evidence="1">The sequence shown here is derived from an EMBL/GenBank/DDBJ whole genome shotgun (WGS) entry which is preliminary data.</text>
</comment>
<reference evidence="1 2" key="1">
    <citation type="journal article" date="2018" name="Sci. Rep.">
        <title>Genomic signatures of local adaptation to the degree of environmental predictability in rotifers.</title>
        <authorList>
            <person name="Franch-Gras L."/>
            <person name="Hahn C."/>
            <person name="Garcia-Roger E.M."/>
            <person name="Carmona M.J."/>
            <person name="Serra M."/>
            <person name="Gomez A."/>
        </authorList>
    </citation>
    <scope>NUCLEOTIDE SEQUENCE [LARGE SCALE GENOMIC DNA]</scope>
    <source>
        <strain evidence="1">HYR1</strain>
    </source>
</reference>
<sequence>MPLLNFDENDDITQSSSSKLNVNTKCIEMKRNGIANSSDIILIQDFPEAADTVPLNKIRGIDI</sequence>
<evidence type="ECO:0000313" key="1">
    <source>
        <dbReference type="EMBL" id="RNA18382.1"/>
    </source>
</evidence>
<dbReference type="Proteomes" id="UP000276133">
    <property type="component" value="Unassembled WGS sequence"/>
</dbReference>
<protein>
    <submittedName>
        <fullName evidence="1">Uncharacterized protein</fullName>
    </submittedName>
</protein>
<dbReference type="EMBL" id="REGN01004252">
    <property type="protein sequence ID" value="RNA18382.1"/>
    <property type="molecule type" value="Genomic_DNA"/>
</dbReference>
<proteinExistence type="predicted"/>
<keyword evidence="2" id="KW-1185">Reference proteome</keyword>